<dbReference type="RefSeq" id="WP_211939154.1">
    <property type="nucleotide sequence ID" value="NZ_CP073078.1"/>
</dbReference>
<keyword evidence="3" id="KW-1185">Reference proteome</keyword>
<dbReference type="EMBL" id="CP073078">
    <property type="protein sequence ID" value="QUD89104.1"/>
    <property type="molecule type" value="Genomic_DNA"/>
</dbReference>
<evidence type="ECO:0000313" key="3">
    <source>
        <dbReference type="Proteomes" id="UP000676409"/>
    </source>
</evidence>
<dbReference type="Pfam" id="PF07238">
    <property type="entry name" value="PilZ"/>
    <property type="match status" value="1"/>
</dbReference>
<name>A0A975G1L1_9CAUL</name>
<organism evidence="2 3">
    <name type="scientific">Phenylobacterium montanum</name>
    <dbReference type="NCBI Taxonomy" id="2823693"/>
    <lineage>
        <taxon>Bacteria</taxon>
        <taxon>Pseudomonadati</taxon>
        <taxon>Pseudomonadota</taxon>
        <taxon>Alphaproteobacteria</taxon>
        <taxon>Caulobacterales</taxon>
        <taxon>Caulobacteraceae</taxon>
        <taxon>Phenylobacterium</taxon>
    </lineage>
</organism>
<proteinExistence type="predicted"/>
<sequence>MAPMTLKAKRVEMDPPEYVDRRASPRRKTRFKATIVHGEDLATLPCLVVDLSDSGARIRTEHAGSLPAAFYLIWHAERSVIEAEMIWRSGGELGVRFKGKRSLEGKLTAELAAVYRAWGG</sequence>
<dbReference type="InterPro" id="IPR009875">
    <property type="entry name" value="PilZ_domain"/>
</dbReference>
<dbReference type="Gene3D" id="2.40.10.220">
    <property type="entry name" value="predicted glycosyltransferase like domains"/>
    <property type="match status" value="1"/>
</dbReference>
<gene>
    <name evidence="2" type="ORF">KCG34_04245</name>
</gene>
<dbReference type="KEGG" id="caul:KCG34_04245"/>
<accession>A0A975G1L1</accession>
<dbReference type="SUPFAM" id="SSF141371">
    <property type="entry name" value="PilZ domain-like"/>
    <property type="match status" value="1"/>
</dbReference>
<reference evidence="2" key="1">
    <citation type="submission" date="2021-04" db="EMBL/GenBank/DDBJ databases">
        <title>The complete genome sequence of Caulobacter sp. S6.</title>
        <authorList>
            <person name="Tang Y."/>
            <person name="Ouyang W."/>
            <person name="Liu Q."/>
            <person name="Huang B."/>
            <person name="Guo Z."/>
            <person name="Lei P."/>
        </authorList>
    </citation>
    <scope>NUCLEOTIDE SEQUENCE</scope>
    <source>
        <strain evidence="2">S6</strain>
    </source>
</reference>
<feature type="domain" description="PilZ" evidence="1">
    <location>
        <begin position="20"/>
        <end position="99"/>
    </location>
</feature>
<protein>
    <submittedName>
        <fullName evidence="2">PilZ domain-containing protein</fullName>
    </submittedName>
</protein>
<dbReference type="Proteomes" id="UP000676409">
    <property type="component" value="Chromosome"/>
</dbReference>
<evidence type="ECO:0000313" key="2">
    <source>
        <dbReference type="EMBL" id="QUD89104.1"/>
    </source>
</evidence>
<dbReference type="AlphaFoldDB" id="A0A975G1L1"/>
<evidence type="ECO:0000259" key="1">
    <source>
        <dbReference type="Pfam" id="PF07238"/>
    </source>
</evidence>
<dbReference type="GO" id="GO:0035438">
    <property type="term" value="F:cyclic-di-GMP binding"/>
    <property type="evidence" value="ECO:0007669"/>
    <property type="project" value="InterPro"/>
</dbReference>